<feature type="non-terminal residue" evidence="5">
    <location>
        <position position="293"/>
    </location>
</feature>
<evidence type="ECO:0000313" key="6">
    <source>
        <dbReference type="Proteomes" id="UP000604475"/>
    </source>
</evidence>
<feature type="region of interest" description="Disordered" evidence="3">
    <location>
        <begin position="1"/>
        <end position="20"/>
    </location>
</feature>
<dbReference type="SUPFAM" id="SSF53822">
    <property type="entry name" value="Periplasmic binding protein-like I"/>
    <property type="match status" value="1"/>
</dbReference>
<sequence>MGGSRIGRGPRRPGGSPRALPRRATVLAAVAALALVGCSGSGGDSGAASGIPCDTPGFSADEVRLGFVYPDTGPVAPSLAPTISGFIARIEAANAAGGIHGRKIVPIWRDDASSQERNREVARELVREQNVFGLLEATITAGGGADYLLEHGVPVAGIAAETFWANPRYRNMFAYTYVFTDGPSVSTFGDYAKTQGGTRAAVITSDITPSANDIGSKMVSSLAAAGIPTAPGTFVYNPAITDPVQLGQKLRAAQVDTVVAVFTGGNLAEVMRGIRAAGAPVKVVLAPSGYEQT</sequence>
<keyword evidence="6" id="KW-1185">Reference proteome</keyword>
<dbReference type="PANTHER" id="PTHR30483">
    <property type="entry name" value="LEUCINE-SPECIFIC-BINDING PROTEIN"/>
    <property type="match status" value="1"/>
</dbReference>
<feature type="domain" description="Leucine-binding protein" evidence="4">
    <location>
        <begin position="62"/>
        <end position="292"/>
    </location>
</feature>
<gene>
    <name evidence="5" type="ORF">I7412_42045</name>
</gene>
<dbReference type="InterPro" id="IPR028081">
    <property type="entry name" value="Leu-bd"/>
</dbReference>
<dbReference type="InterPro" id="IPR028082">
    <property type="entry name" value="Peripla_BP_I"/>
</dbReference>
<dbReference type="InterPro" id="IPR051010">
    <property type="entry name" value="BCAA_transport"/>
</dbReference>
<evidence type="ECO:0000256" key="2">
    <source>
        <dbReference type="ARBA" id="ARBA00022729"/>
    </source>
</evidence>
<dbReference type="Gene3D" id="3.40.50.2300">
    <property type="match status" value="2"/>
</dbReference>
<evidence type="ECO:0000256" key="1">
    <source>
        <dbReference type="ARBA" id="ARBA00010062"/>
    </source>
</evidence>
<dbReference type="CDD" id="cd06341">
    <property type="entry name" value="PBP1_ABC_ligand_binding-like"/>
    <property type="match status" value="1"/>
</dbReference>
<dbReference type="Proteomes" id="UP000604475">
    <property type="component" value="Unassembled WGS sequence"/>
</dbReference>
<organism evidence="5 6">
    <name type="scientific">Frankia nepalensis</name>
    <dbReference type="NCBI Taxonomy" id="1836974"/>
    <lineage>
        <taxon>Bacteria</taxon>
        <taxon>Bacillati</taxon>
        <taxon>Actinomycetota</taxon>
        <taxon>Actinomycetes</taxon>
        <taxon>Frankiales</taxon>
        <taxon>Frankiaceae</taxon>
        <taxon>Frankia</taxon>
    </lineage>
</organism>
<keyword evidence="2" id="KW-0732">Signal</keyword>
<dbReference type="Pfam" id="PF13458">
    <property type="entry name" value="Peripla_BP_6"/>
    <property type="match status" value="1"/>
</dbReference>
<dbReference type="PANTHER" id="PTHR30483:SF6">
    <property type="entry name" value="PERIPLASMIC BINDING PROTEIN OF ABC TRANSPORTER FOR NATURAL AMINO ACIDS"/>
    <property type="match status" value="1"/>
</dbReference>
<accession>A0A937RNA3</accession>
<comment type="caution">
    <text evidence="5">The sequence shown here is derived from an EMBL/GenBank/DDBJ whole genome shotgun (WGS) entry which is preliminary data.</text>
</comment>
<name>A0A937RNA3_9ACTN</name>
<dbReference type="EMBL" id="JAEACQ010000390">
    <property type="protein sequence ID" value="MBL7633627.1"/>
    <property type="molecule type" value="Genomic_DNA"/>
</dbReference>
<dbReference type="RefSeq" id="WP_203003279.1">
    <property type="nucleotide sequence ID" value="NZ_JADWYU010000243.1"/>
</dbReference>
<protein>
    <submittedName>
        <fullName evidence="5">ABC transporter substrate-binding protein</fullName>
    </submittedName>
</protein>
<proteinExistence type="inferred from homology"/>
<evidence type="ECO:0000313" key="5">
    <source>
        <dbReference type="EMBL" id="MBL7633627.1"/>
    </source>
</evidence>
<evidence type="ECO:0000256" key="3">
    <source>
        <dbReference type="SAM" id="MobiDB-lite"/>
    </source>
</evidence>
<dbReference type="AlphaFoldDB" id="A0A937RNA3"/>
<evidence type="ECO:0000259" key="4">
    <source>
        <dbReference type="Pfam" id="PF13458"/>
    </source>
</evidence>
<comment type="similarity">
    <text evidence="1">Belongs to the leucine-binding protein family.</text>
</comment>
<reference evidence="5" key="1">
    <citation type="submission" date="2020-12" db="EMBL/GenBank/DDBJ databases">
        <title>Genomic characterization of non-nitrogen-fixing Frankia strains.</title>
        <authorList>
            <person name="Carlos-Shanley C."/>
            <person name="Guerra T."/>
            <person name="Hahn D."/>
        </authorList>
    </citation>
    <scope>NUCLEOTIDE SEQUENCE</scope>
    <source>
        <strain evidence="5">CN6</strain>
    </source>
</reference>